<dbReference type="EMBL" id="CP053452">
    <property type="protein sequence ID" value="QJX01139.1"/>
    <property type="molecule type" value="Genomic_DNA"/>
</dbReference>
<reference evidence="2" key="1">
    <citation type="submission" date="2020-05" db="EMBL/GenBank/DDBJ databases">
        <title>Frigoriglobus tundricola gen. nov., sp. nov., a psychrotolerant cellulolytic planctomycete of the family Gemmataceae with two divergent copies of 16S rRNA gene.</title>
        <authorList>
            <person name="Kulichevskaya I.S."/>
            <person name="Ivanova A.A."/>
            <person name="Naumoff D.G."/>
            <person name="Beletsky A.V."/>
            <person name="Rijpstra W.I.C."/>
            <person name="Sinninghe Damste J.S."/>
            <person name="Mardanov A.V."/>
            <person name="Ravin N.V."/>
            <person name="Dedysh S.N."/>
        </authorList>
    </citation>
    <scope>NUCLEOTIDE SEQUENCE [LARGE SCALE GENOMIC DNA]</scope>
    <source>
        <strain evidence="2">PL17</strain>
    </source>
</reference>
<keyword evidence="2" id="KW-1185">Reference proteome</keyword>
<dbReference type="AlphaFoldDB" id="A0A6M5Z4I6"/>
<protein>
    <submittedName>
        <fullName evidence="1">Uncharacterized protein</fullName>
    </submittedName>
</protein>
<accession>A0A6M5Z4I6</accession>
<evidence type="ECO:0000313" key="1">
    <source>
        <dbReference type="EMBL" id="QJX01139.1"/>
    </source>
</evidence>
<name>A0A6M5Z4I6_9BACT</name>
<gene>
    <name evidence="1" type="ORF">FTUN_8778</name>
</gene>
<dbReference type="KEGG" id="ftj:FTUN_8778"/>
<proteinExistence type="predicted"/>
<dbReference type="Proteomes" id="UP000503447">
    <property type="component" value="Chromosome"/>
</dbReference>
<sequence>MTAGAGGVPFVVRTVPLVRADLGADMDELALASARAGGRLTAE</sequence>
<evidence type="ECO:0000313" key="2">
    <source>
        <dbReference type="Proteomes" id="UP000503447"/>
    </source>
</evidence>
<organism evidence="1 2">
    <name type="scientific">Frigoriglobus tundricola</name>
    <dbReference type="NCBI Taxonomy" id="2774151"/>
    <lineage>
        <taxon>Bacteria</taxon>
        <taxon>Pseudomonadati</taxon>
        <taxon>Planctomycetota</taxon>
        <taxon>Planctomycetia</taxon>
        <taxon>Gemmatales</taxon>
        <taxon>Gemmataceae</taxon>
        <taxon>Frigoriglobus</taxon>
    </lineage>
</organism>